<dbReference type="CDD" id="cd08152">
    <property type="entry name" value="y4iL_like"/>
    <property type="match status" value="1"/>
</dbReference>
<dbReference type="Gene3D" id="2.40.180.10">
    <property type="entry name" value="Catalase core domain"/>
    <property type="match status" value="1"/>
</dbReference>
<feature type="region of interest" description="Disordered" evidence="1">
    <location>
        <begin position="1"/>
        <end position="21"/>
    </location>
</feature>
<evidence type="ECO:0000313" key="2">
    <source>
        <dbReference type="EMBL" id="MCK8784556.1"/>
    </source>
</evidence>
<dbReference type="PANTHER" id="PTHR36195">
    <property type="entry name" value="DOMAIN PROTEIN, PUTATIVE (AFU_ORTHOLOGUE AFUA_5G01990)-RELATED-RELATED"/>
    <property type="match status" value="1"/>
</dbReference>
<dbReference type="PANTHER" id="PTHR36195:SF4">
    <property type="entry name" value="DOMAIN PROTEIN, PUTATIVE (AFU_ORTHOLOGUE AFUA_5G01990)-RELATED"/>
    <property type="match status" value="1"/>
</dbReference>
<dbReference type="EMBL" id="JALPRX010000034">
    <property type="protein sequence ID" value="MCK8784556.1"/>
    <property type="molecule type" value="Genomic_DNA"/>
</dbReference>
<sequence length="366" mass="38895">MPDQPLPPPIPYADDQETPRPDEAMVGIGLGHTITGIIDQVHRDLGHAVRGVHAKSHALLAARVTVHPGLPPELAQGVFAGPRAYEAVVRLSSIAGDILSDSVSIPRGFALKLLDVEGERLPGAEGDTTQDFLFAAGTTFSAPDAEGFLKSLKLLAATTDRAAWAKSALSAVLRPVERALEAVGGGSQIVKTLGGFPLLNPLGERFGSQAPLRFGAYVAKLDVVPESANFRALADREFDLDGREDAIREEVAAVLAKEGGSWTLRAQLRRDAEANPIEDAAAEWPEAENPYLPVASIAVAAQESWSPERSRAVDDGLSFSPWHGIAAHRPLGNVMRARRAVYPVSAARRAALNGCPIHEPRAMPIG</sequence>
<dbReference type="AlphaFoldDB" id="A0A9X2BUZ8"/>
<name>A0A9X2BUZ8_9PROT</name>
<reference evidence="2" key="1">
    <citation type="submission" date="2022-04" db="EMBL/GenBank/DDBJ databases">
        <title>Roseomonas acroporae sp. nov., isolated from coral Acropora digitifera.</title>
        <authorList>
            <person name="Sun H."/>
        </authorList>
    </citation>
    <scope>NUCLEOTIDE SEQUENCE</scope>
    <source>
        <strain evidence="2">NAR14</strain>
    </source>
</reference>
<organism evidence="2 3">
    <name type="scientific">Roseomonas acroporae</name>
    <dbReference type="NCBI Taxonomy" id="2937791"/>
    <lineage>
        <taxon>Bacteria</taxon>
        <taxon>Pseudomonadati</taxon>
        <taxon>Pseudomonadota</taxon>
        <taxon>Alphaproteobacteria</taxon>
        <taxon>Acetobacterales</taxon>
        <taxon>Roseomonadaceae</taxon>
        <taxon>Roseomonas</taxon>
    </lineage>
</organism>
<dbReference type="InterPro" id="IPR020835">
    <property type="entry name" value="Catalase_sf"/>
</dbReference>
<proteinExistence type="predicted"/>
<protein>
    <submittedName>
        <fullName evidence="2">Catalase family protein</fullName>
    </submittedName>
</protein>
<accession>A0A9X2BUZ8</accession>
<dbReference type="RefSeq" id="WP_248666681.1">
    <property type="nucleotide sequence ID" value="NZ_JALPRX010000034.1"/>
</dbReference>
<gene>
    <name evidence="2" type="ORF">M0638_09200</name>
</gene>
<dbReference type="Proteomes" id="UP001139516">
    <property type="component" value="Unassembled WGS sequence"/>
</dbReference>
<dbReference type="GO" id="GO:0020037">
    <property type="term" value="F:heme binding"/>
    <property type="evidence" value="ECO:0007669"/>
    <property type="project" value="InterPro"/>
</dbReference>
<keyword evidence="3" id="KW-1185">Reference proteome</keyword>
<comment type="caution">
    <text evidence="2">The sequence shown here is derived from an EMBL/GenBank/DDBJ whole genome shotgun (WGS) entry which is preliminary data.</text>
</comment>
<evidence type="ECO:0000256" key="1">
    <source>
        <dbReference type="SAM" id="MobiDB-lite"/>
    </source>
</evidence>
<evidence type="ECO:0000313" key="3">
    <source>
        <dbReference type="Proteomes" id="UP001139516"/>
    </source>
</evidence>
<feature type="compositionally biased region" description="Pro residues" evidence="1">
    <location>
        <begin position="1"/>
        <end position="11"/>
    </location>
</feature>
<dbReference type="SUPFAM" id="SSF56634">
    <property type="entry name" value="Heme-dependent catalase-like"/>
    <property type="match status" value="1"/>
</dbReference>